<dbReference type="EMBL" id="JAJATW010000003">
    <property type="protein sequence ID" value="MCB5161012.1"/>
    <property type="molecule type" value="Genomic_DNA"/>
</dbReference>
<evidence type="ECO:0000313" key="3">
    <source>
        <dbReference type="Proteomes" id="UP001139095"/>
    </source>
</evidence>
<keyword evidence="1" id="KW-0732">Signal</keyword>
<comment type="caution">
    <text evidence="2">The sequence shown here is derived from an EMBL/GenBank/DDBJ whole genome shotgun (WGS) entry which is preliminary data.</text>
</comment>
<keyword evidence="3" id="KW-1185">Reference proteome</keyword>
<dbReference type="Proteomes" id="UP001139095">
    <property type="component" value="Unassembled WGS sequence"/>
</dbReference>
<dbReference type="Pfam" id="PF11220">
    <property type="entry name" value="DUF3015"/>
    <property type="match status" value="1"/>
</dbReference>
<accession>A0A9X1ILB4</accession>
<protein>
    <submittedName>
        <fullName evidence="2">DUF3015 domain-containing protein</fullName>
    </submittedName>
</protein>
<dbReference type="RefSeq" id="WP_226753392.1">
    <property type="nucleotide sequence ID" value="NZ_JAJATW010000003.1"/>
</dbReference>
<proteinExistence type="predicted"/>
<feature type="signal peptide" evidence="1">
    <location>
        <begin position="1"/>
        <end position="19"/>
    </location>
</feature>
<evidence type="ECO:0000313" key="2">
    <source>
        <dbReference type="EMBL" id="MCB5161012.1"/>
    </source>
</evidence>
<name>A0A9X1ILB4_9GAMM</name>
<organism evidence="2 3">
    <name type="scientific">Marinomonas algarum</name>
    <dbReference type="NCBI Taxonomy" id="2883105"/>
    <lineage>
        <taxon>Bacteria</taxon>
        <taxon>Pseudomonadati</taxon>
        <taxon>Pseudomonadota</taxon>
        <taxon>Gammaproteobacteria</taxon>
        <taxon>Oceanospirillales</taxon>
        <taxon>Oceanospirillaceae</taxon>
        <taxon>Marinomonas</taxon>
    </lineage>
</organism>
<dbReference type="InterPro" id="IPR021383">
    <property type="entry name" value="DUF3015"/>
</dbReference>
<gene>
    <name evidence="2" type="ORF">LG368_03760</name>
</gene>
<feature type="chain" id="PRO_5040942335" evidence="1">
    <location>
        <begin position="20"/>
        <end position="161"/>
    </location>
</feature>
<sequence>MKKLVLSIALATVSVSSFAAGGHGPAGCGLGTEYVFKDADVWYEHVLAATTNGTSGNQTSGMTSGTLGCEDANGPLSGMVAVFMNENIEPLAVDMAKGEGETLSALAALMGVQNADKALFNEQMKQNFDQVFASAETTPASAYQGVIDVMSKNAELNKYLG</sequence>
<dbReference type="AlphaFoldDB" id="A0A9X1ILB4"/>
<evidence type="ECO:0000256" key="1">
    <source>
        <dbReference type="SAM" id="SignalP"/>
    </source>
</evidence>
<reference evidence="2" key="1">
    <citation type="submission" date="2021-10" db="EMBL/GenBank/DDBJ databases">
        <title>Marinomonas pontica sp. nov., isolated from the Black Sea.</title>
        <authorList>
            <person name="Zhao L.-H."/>
            <person name="Xue J.-H."/>
        </authorList>
    </citation>
    <scope>NUCLEOTIDE SEQUENCE</scope>
    <source>
        <strain evidence="2">E8</strain>
    </source>
</reference>